<feature type="region of interest" description="Disordered" evidence="5">
    <location>
        <begin position="1"/>
        <end position="24"/>
    </location>
</feature>
<feature type="transmembrane region" description="Helical" evidence="6">
    <location>
        <begin position="496"/>
        <end position="515"/>
    </location>
</feature>
<comment type="subcellular location">
    <subcellularLocation>
        <location evidence="1">Membrane</location>
        <topology evidence="1">Multi-pass membrane protein</topology>
    </subcellularLocation>
</comment>
<dbReference type="PIRSF" id="PIRSF006060">
    <property type="entry name" value="AA_transporter"/>
    <property type="match status" value="1"/>
</dbReference>
<accession>A0A6A6CMI0</accession>
<feature type="domain" description="Amino acid permease/ SLC12A" evidence="7">
    <location>
        <begin position="53"/>
        <end position="520"/>
    </location>
</feature>
<gene>
    <name evidence="8" type="ORF">M409DRAFT_66025</name>
</gene>
<dbReference type="GeneID" id="54570031"/>
<feature type="transmembrane region" description="Helical" evidence="6">
    <location>
        <begin position="287"/>
        <end position="305"/>
    </location>
</feature>
<dbReference type="Proteomes" id="UP000799537">
    <property type="component" value="Unassembled WGS sequence"/>
</dbReference>
<name>A0A6A6CMI0_ZASCE</name>
<feature type="transmembrane region" description="Helical" evidence="6">
    <location>
        <begin position="346"/>
        <end position="371"/>
    </location>
</feature>
<keyword evidence="3 6" id="KW-1133">Transmembrane helix</keyword>
<feature type="region of interest" description="Disordered" evidence="5">
    <location>
        <begin position="562"/>
        <end position="591"/>
    </location>
</feature>
<feature type="transmembrane region" description="Helical" evidence="6">
    <location>
        <begin position="167"/>
        <end position="187"/>
    </location>
</feature>
<dbReference type="Pfam" id="PF00324">
    <property type="entry name" value="AA_permease"/>
    <property type="match status" value="1"/>
</dbReference>
<dbReference type="GO" id="GO:0015171">
    <property type="term" value="F:amino acid transmembrane transporter activity"/>
    <property type="evidence" value="ECO:0007669"/>
    <property type="project" value="TreeGrafter"/>
</dbReference>
<feature type="transmembrane region" description="Helical" evidence="6">
    <location>
        <begin position="465"/>
        <end position="484"/>
    </location>
</feature>
<dbReference type="PANTHER" id="PTHR43341">
    <property type="entry name" value="AMINO ACID PERMEASE"/>
    <property type="match status" value="1"/>
</dbReference>
<keyword evidence="2 6" id="KW-0812">Transmembrane</keyword>
<keyword evidence="9" id="KW-1185">Reference proteome</keyword>
<evidence type="ECO:0000256" key="3">
    <source>
        <dbReference type="ARBA" id="ARBA00022989"/>
    </source>
</evidence>
<dbReference type="EMBL" id="ML993593">
    <property type="protein sequence ID" value="KAF2167418.1"/>
    <property type="molecule type" value="Genomic_DNA"/>
</dbReference>
<feature type="transmembrane region" description="Helical" evidence="6">
    <location>
        <begin position="133"/>
        <end position="155"/>
    </location>
</feature>
<feature type="transmembrane region" description="Helical" evidence="6">
    <location>
        <begin position="199"/>
        <end position="216"/>
    </location>
</feature>
<dbReference type="AlphaFoldDB" id="A0A6A6CMI0"/>
<evidence type="ECO:0000313" key="9">
    <source>
        <dbReference type="Proteomes" id="UP000799537"/>
    </source>
</evidence>
<dbReference type="Gene3D" id="1.20.1740.10">
    <property type="entry name" value="Amino acid/polyamine transporter I"/>
    <property type="match status" value="1"/>
</dbReference>
<keyword evidence="4 6" id="KW-0472">Membrane</keyword>
<sequence>MGWFSSEKDAGGPEANSEPLPDFNHAATTADIQDGYVVSNADQLQRHLANRQIQLIAIGGSIGTALFVSIGTGLFNGGAGNLLIAYTIQSLMLALVNNSIAEMSTAYPVSGGFIRLAGKWVDEALGFMVGWNFFFYEALLIPFEIAAFGLVASYWSPTVAEPGPLAGIIIGVIICYAIINILAVGAYGEAEFWLSGGKVILIFSLFFFTFITMVGGNPQNDAYGFRNFDHGQAFQEYLSTGALGRFEGFLAALHSALFTVVGPEYISIVAAEAVRPRTYIKGAFKMVYARFMIFFIVGALAVGIVCPSKDPLLEDVVVGGEGNGSAAASPYVIAMSNLGISVFPDIVNALMLTSIFSAGNTYTYCAIRNLYSLALEGRAPRIFTKCTRNGIPIYCFLVVMIFPCLAFLQCGSGSQVVINWFSSLVTGGGLINYVTMCITYIFFYRACKAQGLDRNTLPYTGWFQPYGAWIAGIWMFVVCCMYGYTCYTPWDVSNFFSQYTMQLFIPPLYFIWKIVKKTRIVRPHEADLVWERPIIDAYEATFLGPPVGFWTEMAQLVGWKRRKGGNEQRRQSVAMNGTGGNESPNYFDEEK</sequence>
<evidence type="ECO:0000256" key="1">
    <source>
        <dbReference type="ARBA" id="ARBA00004141"/>
    </source>
</evidence>
<dbReference type="PANTHER" id="PTHR43341:SF6">
    <property type="entry name" value="AMINO ACID TRANSPORTER (EUROFUNG)"/>
    <property type="match status" value="1"/>
</dbReference>
<feature type="transmembrane region" description="Helical" evidence="6">
    <location>
        <begin position="420"/>
        <end position="444"/>
    </location>
</feature>
<evidence type="ECO:0000256" key="6">
    <source>
        <dbReference type="SAM" id="Phobius"/>
    </source>
</evidence>
<proteinExistence type="predicted"/>
<dbReference type="GO" id="GO:0016020">
    <property type="term" value="C:membrane"/>
    <property type="evidence" value="ECO:0007669"/>
    <property type="project" value="UniProtKB-SubCell"/>
</dbReference>
<reference evidence="8" key="1">
    <citation type="journal article" date="2020" name="Stud. Mycol.">
        <title>101 Dothideomycetes genomes: a test case for predicting lifestyles and emergence of pathogens.</title>
        <authorList>
            <person name="Haridas S."/>
            <person name="Albert R."/>
            <person name="Binder M."/>
            <person name="Bloem J."/>
            <person name="Labutti K."/>
            <person name="Salamov A."/>
            <person name="Andreopoulos B."/>
            <person name="Baker S."/>
            <person name="Barry K."/>
            <person name="Bills G."/>
            <person name="Bluhm B."/>
            <person name="Cannon C."/>
            <person name="Castanera R."/>
            <person name="Culley D."/>
            <person name="Daum C."/>
            <person name="Ezra D."/>
            <person name="Gonzalez J."/>
            <person name="Henrissat B."/>
            <person name="Kuo A."/>
            <person name="Liang C."/>
            <person name="Lipzen A."/>
            <person name="Lutzoni F."/>
            <person name="Magnuson J."/>
            <person name="Mondo S."/>
            <person name="Nolan M."/>
            <person name="Ohm R."/>
            <person name="Pangilinan J."/>
            <person name="Park H.-J."/>
            <person name="Ramirez L."/>
            <person name="Alfaro M."/>
            <person name="Sun H."/>
            <person name="Tritt A."/>
            <person name="Yoshinaga Y."/>
            <person name="Zwiers L.-H."/>
            <person name="Turgeon B."/>
            <person name="Goodwin S."/>
            <person name="Spatafora J."/>
            <person name="Crous P."/>
            <person name="Grigoriev I."/>
        </authorList>
    </citation>
    <scope>NUCLEOTIDE SEQUENCE</scope>
    <source>
        <strain evidence="8">ATCC 36951</strain>
    </source>
</reference>
<feature type="transmembrane region" description="Helical" evidence="6">
    <location>
        <begin position="55"/>
        <end position="75"/>
    </location>
</feature>
<evidence type="ECO:0000256" key="2">
    <source>
        <dbReference type="ARBA" id="ARBA00022692"/>
    </source>
</evidence>
<evidence type="ECO:0000259" key="7">
    <source>
        <dbReference type="Pfam" id="PF00324"/>
    </source>
</evidence>
<evidence type="ECO:0000256" key="4">
    <source>
        <dbReference type="ARBA" id="ARBA00023136"/>
    </source>
</evidence>
<feature type="transmembrane region" description="Helical" evidence="6">
    <location>
        <begin position="81"/>
        <end position="100"/>
    </location>
</feature>
<feature type="transmembrane region" description="Helical" evidence="6">
    <location>
        <begin position="391"/>
        <end position="408"/>
    </location>
</feature>
<protein>
    <recommendedName>
        <fullName evidence="7">Amino acid permease/ SLC12A domain-containing protein</fullName>
    </recommendedName>
</protein>
<evidence type="ECO:0000313" key="8">
    <source>
        <dbReference type="EMBL" id="KAF2167418.1"/>
    </source>
</evidence>
<organism evidence="8 9">
    <name type="scientific">Zasmidium cellare ATCC 36951</name>
    <dbReference type="NCBI Taxonomy" id="1080233"/>
    <lineage>
        <taxon>Eukaryota</taxon>
        <taxon>Fungi</taxon>
        <taxon>Dikarya</taxon>
        <taxon>Ascomycota</taxon>
        <taxon>Pezizomycotina</taxon>
        <taxon>Dothideomycetes</taxon>
        <taxon>Dothideomycetidae</taxon>
        <taxon>Mycosphaerellales</taxon>
        <taxon>Mycosphaerellaceae</taxon>
        <taxon>Zasmidium</taxon>
    </lineage>
</organism>
<feature type="compositionally biased region" description="Basic and acidic residues" evidence="5">
    <location>
        <begin position="1"/>
        <end position="11"/>
    </location>
</feature>
<dbReference type="InterPro" id="IPR004841">
    <property type="entry name" value="AA-permease/SLC12A_dom"/>
</dbReference>
<feature type="transmembrane region" description="Helical" evidence="6">
    <location>
        <begin position="248"/>
        <end position="266"/>
    </location>
</feature>
<dbReference type="InterPro" id="IPR050524">
    <property type="entry name" value="APC_YAT"/>
</dbReference>
<dbReference type="RefSeq" id="XP_033668307.1">
    <property type="nucleotide sequence ID" value="XM_033816759.1"/>
</dbReference>
<dbReference type="OrthoDB" id="10062876at2759"/>
<evidence type="ECO:0000256" key="5">
    <source>
        <dbReference type="SAM" id="MobiDB-lite"/>
    </source>
</evidence>